<evidence type="ECO:0000313" key="1">
    <source>
        <dbReference type="EMBL" id="CAB1447318.1"/>
    </source>
</evidence>
<comment type="caution">
    <text evidence="1">The sequence shown here is derived from an EMBL/GenBank/DDBJ whole genome shotgun (WGS) entry which is preliminary data.</text>
</comment>
<dbReference type="EMBL" id="CADEAL010003942">
    <property type="protein sequence ID" value="CAB1447318.1"/>
    <property type="molecule type" value="Genomic_DNA"/>
</dbReference>
<gene>
    <name evidence="1" type="ORF">PLEPLA_LOCUS35012</name>
</gene>
<reference evidence="1" key="1">
    <citation type="submission" date="2020-03" db="EMBL/GenBank/DDBJ databases">
        <authorList>
            <person name="Weist P."/>
        </authorList>
    </citation>
    <scope>NUCLEOTIDE SEQUENCE</scope>
</reference>
<proteinExistence type="predicted"/>
<evidence type="ECO:0000313" key="2">
    <source>
        <dbReference type="Proteomes" id="UP001153269"/>
    </source>
</evidence>
<dbReference type="AlphaFoldDB" id="A0A9N7VDJ6"/>
<organism evidence="1 2">
    <name type="scientific">Pleuronectes platessa</name>
    <name type="common">European plaice</name>
    <dbReference type="NCBI Taxonomy" id="8262"/>
    <lineage>
        <taxon>Eukaryota</taxon>
        <taxon>Metazoa</taxon>
        <taxon>Chordata</taxon>
        <taxon>Craniata</taxon>
        <taxon>Vertebrata</taxon>
        <taxon>Euteleostomi</taxon>
        <taxon>Actinopterygii</taxon>
        <taxon>Neopterygii</taxon>
        <taxon>Teleostei</taxon>
        <taxon>Neoteleostei</taxon>
        <taxon>Acanthomorphata</taxon>
        <taxon>Carangaria</taxon>
        <taxon>Pleuronectiformes</taxon>
        <taxon>Pleuronectoidei</taxon>
        <taxon>Pleuronectidae</taxon>
        <taxon>Pleuronectes</taxon>
    </lineage>
</organism>
<dbReference type="Proteomes" id="UP001153269">
    <property type="component" value="Unassembled WGS sequence"/>
</dbReference>
<sequence>MEAICLVVMAQQREPPELHLCYKCLRIGGSNVQLGCFEKDGPSGFGLQQTNHHIEHVAAHIPPPISPFHPVQVPFTGSLLKPGKKAQQQQLATLFTRAGIEGLGVLCMSEPHSSSSIQLRYFASAIHRGPTLSGARECREKGGITLFSLCTLHSHASLPKASANELASVVL</sequence>
<keyword evidence="2" id="KW-1185">Reference proteome</keyword>
<accession>A0A9N7VDJ6</accession>
<protein>
    <submittedName>
        <fullName evidence="1">Uncharacterized protein</fullName>
    </submittedName>
</protein>
<name>A0A9N7VDJ6_PLEPL</name>